<dbReference type="PANTHER" id="PTHR35007:SF3">
    <property type="entry name" value="POSSIBLE CONSERVED ALANINE RICH MEMBRANE PROTEIN"/>
    <property type="match status" value="1"/>
</dbReference>
<evidence type="ECO:0000256" key="4">
    <source>
        <dbReference type="ARBA" id="ARBA00022989"/>
    </source>
</evidence>
<feature type="transmembrane region" description="Helical" evidence="6">
    <location>
        <begin position="244"/>
        <end position="263"/>
    </location>
</feature>
<reference evidence="9" key="1">
    <citation type="journal article" date="2019" name="Int. J. Syst. Evol. Microbiol.">
        <title>The Global Catalogue of Microorganisms (GCM) 10K type strain sequencing project: providing services to taxonomists for standard genome sequencing and annotation.</title>
        <authorList>
            <consortium name="The Broad Institute Genomics Platform"/>
            <consortium name="The Broad Institute Genome Sequencing Center for Infectious Disease"/>
            <person name="Wu L."/>
            <person name="Ma J."/>
        </authorList>
    </citation>
    <scope>NUCLEOTIDE SEQUENCE [LARGE SCALE GENOMIC DNA]</scope>
    <source>
        <strain evidence="9">TBRC 4489</strain>
    </source>
</reference>
<protein>
    <submittedName>
        <fullName evidence="8">Type II secretion system F family protein</fullName>
    </submittedName>
</protein>
<evidence type="ECO:0000313" key="8">
    <source>
        <dbReference type="EMBL" id="MFC4060929.1"/>
    </source>
</evidence>
<evidence type="ECO:0000259" key="7">
    <source>
        <dbReference type="Pfam" id="PF00482"/>
    </source>
</evidence>
<evidence type="ECO:0000256" key="6">
    <source>
        <dbReference type="SAM" id="Phobius"/>
    </source>
</evidence>
<dbReference type="EMBL" id="JBHSBM010000024">
    <property type="protein sequence ID" value="MFC4060929.1"/>
    <property type="molecule type" value="Genomic_DNA"/>
</dbReference>
<feature type="transmembrane region" description="Helical" evidence="6">
    <location>
        <begin position="212"/>
        <end position="232"/>
    </location>
</feature>
<sequence length="284" mass="29592">MSGQVLLSVLAGTGAGAGLLLIVSGLRRGGDDRRAPRSPAAHRRAFLRLAASLAAATTVALLTRWPAGTLLAGLAGWFLPGMLGPDREHARAAERIEAIASWTEMLRDVLVTPTRLQQVVTATAPIAPQAIRSRVVWLAARVDRGEPLPDALRQLAGELADPTGDLVCAALILAAGRRTDRLGDLLGALADTARAHAALRLRVADARARARASARAIVASTAVAAGVLLVFNREFLVPYDTFDGQLVLLAAGVVCAGSFLLLHRLGRIADPPRLPPAVPDGGDG</sequence>
<evidence type="ECO:0000256" key="3">
    <source>
        <dbReference type="ARBA" id="ARBA00022692"/>
    </source>
</evidence>
<keyword evidence="5 6" id="KW-0472">Membrane</keyword>
<dbReference type="InterPro" id="IPR018076">
    <property type="entry name" value="T2SS_GspF_dom"/>
</dbReference>
<keyword evidence="9" id="KW-1185">Reference proteome</keyword>
<evidence type="ECO:0000256" key="1">
    <source>
        <dbReference type="ARBA" id="ARBA00004651"/>
    </source>
</evidence>
<evidence type="ECO:0000256" key="5">
    <source>
        <dbReference type="ARBA" id="ARBA00023136"/>
    </source>
</evidence>
<dbReference type="RefSeq" id="WP_377290637.1">
    <property type="nucleotide sequence ID" value="NZ_JBHSBM010000024.1"/>
</dbReference>
<comment type="caution">
    <text evidence="8">The sequence shown here is derived from an EMBL/GenBank/DDBJ whole genome shotgun (WGS) entry which is preliminary data.</text>
</comment>
<evidence type="ECO:0000313" key="9">
    <source>
        <dbReference type="Proteomes" id="UP001595850"/>
    </source>
</evidence>
<dbReference type="Pfam" id="PF00482">
    <property type="entry name" value="T2SSF"/>
    <property type="match status" value="1"/>
</dbReference>
<dbReference type="Proteomes" id="UP001595850">
    <property type="component" value="Unassembled WGS sequence"/>
</dbReference>
<feature type="transmembrane region" description="Helical" evidence="6">
    <location>
        <begin position="6"/>
        <end position="24"/>
    </location>
</feature>
<evidence type="ECO:0000256" key="2">
    <source>
        <dbReference type="ARBA" id="ARBA00022475"/>
    </source>
</evidence>
<dbReference type="PANTHER" id="PTHR35007">
    <property type="entry name" value="INTEGRAL MEMBRANE PROTEIN-RELATED"/>
    <property type="match status" value="1"/>
</dbReference>
<proteinExistence type="predicted"/>
<name>A0ABV8I9L9_9ACTN</name>
<keyword evidence="3 6" id="KW-0812">Transmembrane</keyword>
<feature type="domain" description="Type II secretion system protein GspF" evidence="7">
    <location>
        <begin position="117"/>
        <end position="229"/>
    </location>
</feature>
<organism evidence="8 9">
    <name type="scientific">Planomonospora corallina</name>
    <dbReference type="NCBI Taxonomy" id="1806052"/>
    <lineage>
        <taxon>Bacteria</taxon>
        <taxon>Bacillati</taxon>
        <taxon>Actinomycetota</taxon>
        <taxon>Actinomycetes</taxon>
        <taxon>Streptosporangiales</taxon>
        <taxon>Streptosporangiaceae</taxon>
        <taxon>Planomonospora</taxon>
    </lineage>
</organism>
<gene>
    <name evidence="8" type="ORF">ACFOWE_21715</name>
</gene>
<accession>A0ABV8I9L9</accession>
<keyword evidence="2" id="KW-1003">Cell membrane</keyword>
<keyword evidence="4 6" id="KW-1133">Transmembrane helix</keyword>
<comment type="subcellular location">
    <subcellularLocation>
        <location evidence="1">Cell membrane</location>
        <topology evidence="1">Multi-pass membrane protein</topology>
    </subcellularLocation>
</comment>